<protein>
    <submittedName>
        <fullName evidence="1">Uncharacterized protein</fullName>
    </submittedName>
</protein>
<proteinExistence type="predicted"/>
<gene>
    <name evidence="1" type="ORF">AB1Y20_000804</name>
</gene>
<dbReference type="EMBL" id="JBGBPQ010000001">
    <property type="protein sequence ID" value="KAL1529874.1"/>
    <property type="molecule type" value="Genomic_DNA"/>
</dbReference>
<sequence length="264" mass="29124">MWGEWAAFAPTQLLGSGPTESDLLEQEKESSRMLHAMRNDHALSTLILQTVAHDPADQFEHCLLLPQNVTLGDVSITQEFVETHLVQLQRAPRGQPRSFTSLNGLCGTCQPDNTFVVHARLRQAKDGADVGSSIGGWQQDQSRGTGTIPQLESTIYILRDGQLQATSELPLSSPIALLLISDPLFFPGCGWKLPLALRKCTHRFRDVNVTDLALADLPQLLFEYQILARAWLEHRGDPITSSVPKLNVFQTEIGPIGLNSALQK</sequence>
<dbReference type="AlphaFoldDB" id="A0AB34K5Y7"/>
<dbReference type="Proteomes" id="UP001515480">
    <property type="component" value="Unassembled WGS sequence"/>
</dbReference>
<reference evidence="1 2" key="1">
    <citation type="journal article" date="2024" name="Science">
        <title>Giant polyketide synthase enzymes in the biosynthesis of giant marine polyether toxins.</title>
        <authorList>
            <person name="Fallon T.R."/>
            <person name="Shende V.V."/>
            <person name="Wierzbicki I.H."/>
            <person name="Pendleton A.L."/>
            <person name="Watervoot N.F."/>
            <person name="Auber R.P."/>
            <person name="Gonzalez D.J."/>
            <person name="Wisecaver J.H."/>
            <person name="Moore B.S."/>
        </authorList>
    </citation>
    <scope>NUCLEOTIDE SEQUENCE [LARGE SCALE GENOMIC DNA]</scope>
    <source>
        <strain evidence="1 2">12B1</strain>
    </source>
</reference>
<comment type="caution">
    <text evidence="1">The sequence shown here is derived from an EMBL/GenBank/DDBJ whole genome shotgun (WGS) entry which is preliminary data.</text>
</comment>
<accession>A0AB34K5Y7</accession>
<keyword evidence="2" id="KW-1185">Reference proteome</keyword>
<organism evidence="1 2">
    <name type="scientific">Prymnesium parvum</name>
    <name type="common">Toxic golden alga</name>
    <dbReference type="NCBI Taxonomy" id="97485"/>
    <lineage>
        <taxon>Eukaryota</taxon>
        <taxon>Haptista</taxon>
        <taxon>Haptophyta</taxon>
        <taxon>Prymnesiophyceae</taxon>
        <taxon>Prymnesiales</taxon>
        <taxon>Prymnesiaceae</taxon>
        <taxon>Prymnesium</taxon>
    </lineage>
</organism>
<name>A0AB34K5Y7_PRYPA</name>
<evidence type="ECO:0000313" key="1">
    <source>
        <dbReference type="EMBL" id="KAL1529874.1"/>
    </source>
</evidence>
<evidence type="ECO:0000313" key="2">
    <source>
        <dbReference type="Proteomes" id="UP001515480"/>
    </source>
</evidence>